<organism evidence="11 12">
    <name type="scientific">Tolypothrix tenuis PCC 7101</name>
    <dbReference type="NCBI Taxonomy" id="231146"/>
    <lineage>
        <taxon>Bacteria</taxon>
        <taxon>Bacillati</taxon>
        <taxon>Cyanobacteriota</taxon>
        <taxon>Cyanophyceae</taxon>
        <taxon>Nostocales</taxon>
        <taxon>Tolypothrichaceae</taxon>
        <taxon>Tolypothrix</taxon>
    </lineage>
</organism>
<evidence type="ECO:0000256" key="6">
    <source>
        <dbReference type="ARBA" id="ARBA00022603"/>
    </source>
</evidence>
<evidence type="ECO:0000256" key="7">
    <source>
        <dbReference type="ARBA" id="ARBA00022679"/>
    </source>
</evidence>
<feature type="domain" description="Tetrapyrrole methylase" evidence="10">
    <location>
        <begin position="6"/>
        <end position="191"/>
    </location>
</feature>
<comment type="function">
    <text evidence="2">Catalyzes the formation of N(7)-methylguanine at position 46 (m7G46) in tRNA.</text>
</comment>
<dbReference type="InterPro" id="IPR000878">
    <property type="entry name" value="4pyrrol_Mease"/>
</dbReference>
<name>A0A1Z4N141_9CYAN</name>
<dbReference type="InterPro" id="IPR035996">
    <property type="entry name" value="4pyrrol_Methylase_sf"/>
</dbReference>
<dbReference type="EMBL" id="AP018248">
    <property type="protein sequence ID" value="BAY99425.1"/>
    <property type="molecule type" value="Genomic_DNA"/>
</dbReference>
<dbReference type="PIRSF" id="PIRSF036428">
    <property type="entry name" value="CobL"/>
    <property type="match status" value="1"/>
</dbReference>
<gene>
    <name evidence="11" type="ORF">NIES37_34070</name>
</gene>
<sequence>MVGKWLAIVGIGEDGLQGLSAIARSLVDQAEIIVGGDRHLAMLPSNDERHKITWASPISNSVAEITQRRGQAVCVLASGDPMCYGIGVTLTKQIPLSEITIIPAPSAFSLACARLGWSLTEVETVSLCGRPPALIQSYIYPGARLLILSAGKDTPGIVSKILTQRGYGDSKITVLERMGGTQERIVESTAASWNQTDIAALNAIAVDCVADFGVLCLPRIPGLPDNAYHHDGQLTKHEVRAITLATLAPIPGELLWDVGAGCGSISIEWMRTHPRCGAIAIEQNSTRLQYIADNAAALGVPNLQIVAGKAPNSLQDLPQPDAIFIGGGVTADNLFDICWSVLKPGGRLVANVVTIEGEQTLFKWYEKVGGNFTRIAIQRAEPIGKFLGWRGMAPVTQWIAIKSSAINQ</sequence>
<comment type="catalytic activity">
    <reaction evidence="1">
        <text>guanosine(46) in tRNA + S-adenosyl-L-methionine = N(7)-methylguanosine(46) in tRNA + S-adenosyl-L-homocysteine</text>
        <dbReference type="Rhea" id="RHEA:42708"/>
        <dbReference type="Rhea" id="RHEA-COMP:10188"/>
        <dbReference type="Rhea" id="RHEA-COMP:10189"/>
        <dbReference type="ChEBI" id="CHEBI:57856"/>
        <dbReference type="ChEBI" id="CHEBI:59789"/>
        <dbReference type="ChEBI" id="CHEBI:74269"/>
        <dbReference type="ChEBI" id="CHEBI:74480"/>
        <dbReference type="EC" id="2.1.1.33"/>
    </reaction>
</comment>
<evidence type="ECO:0000313" key="11">
    <source>
        <dbReference type="EMBL" id="BAY99425.1"/>
    </source>
</evidence>
<dbReference type="InterPro" id="IPR014008">
    <property type="entry name" value="Cbl_synth_MTase_CbiT"/>
</dbReference>
<keyword evidence="9" id="KW-0819">tRNA processing</keyword>
<dbReference type="Gene3D" id="3.40.1010.10">
    <property type="entry name" value="Cobalt-precorrin-4 Transmethylase, Domain 1"/>
    <property type="match status" value="1"/>
</dbReference>
<dbReference type="NCBIfam" id="TIGR02467">
    <property type="entry name" value="CbiE"/>
    <property type="match status" value="1"/>
</dbReference>
<dbReference type="SUPFAM" id="SSF53335">
    <property type="entry name" value="S-adenosyl-L-methionine-dependent methyltransferases"/>
    <property type="match status" value="1"/>
</dbReference>
<dbReference type="Gene3D" id="3.30.950.10">
    <property type="entry name" value="Methyltransferase, Cobalt-precorrin-4 Transmethylase, Domain 2"/>
    <property type="match status" value="1"/>
</dbReference>
<keyword evidence="6 11" id="KW-0489">Methyltransferase</keyword>
<dbReference type="Pfam" id="PF02390">
    <property type="entry name" value="Methyltransf_4"/>
    <property type="match status" value="1"/>
</dbReference>
<evidence type="ECO:0000256" key="5">
    <source>
        <dbReference type="ARBA" id="ARBA00022573"/>
    </source>
</evidence>
<dbReference type="Gene3D" id="3.40.50.150">
    <property type="entry name" value="Vaccinia Virus protein VP39"/>
    <property type="match status" value="1"/>
</dbReference>
<dbReference type="CDD" id="cd11644">
    <property type="entry name" value="Precorrin-6Y-MT"/>
    <property type="match status" value="1"/>
</dbReference>
<dbReference type="InterPro" id="IPR006365">
    <property type="entry name" value="Cbl_synth_CobL"/>
</dbReference>
<evidence type="ECO:0000259" key="10">
    <source>
        <dbReference type="Pfam" id="PF00590"/>
    </source>
</evidence>
<keyword evidence="5" id="KW-0169">Cobalamin biosynthesis</keyword>
<dbReference type="GO" id="GO:0008176">
    <property type="term" value="F:tRNA (guanine(46)-N7)-methyltransferase activity"/>
    <property type="evidence" value="ECO:0007669"/>
    <property type="project" value="UniProtKB-EC"/>
</dbReference>
<dbReference type="CDD" id="cd02440">
    <property type="entry name" value="AdoMet_MTases"/>
    <property type="match status" value="1"/>
</dbReference>
<evidence type="ECO:0000256" key="1">
    <source>
        <dbReference type="ARBA" id="ARBA00000142"/>
    </source>
</evidence>
<dbReference type="SUPFAM" id="SSF53790">
    <property type="entry name" value="Tetrapyrrole methylase"/>
    <property type="match status" value="1"/>
</dbReference>
<keyword evidence="8" id="KW-0949">S-adenosyl-L-methionine</keyword>
<dbReference type="GO" id="GO:0009236">
    <property type="term" value="P:cobalamin biosynthetic process"/>
    <property type="evidence" value="ECO:0007669"/>
    <property type="project" value="UniProtKB-UniPathway"/>
</dbReference>
<dbReference type="InterPro" id="IPR014777">
    <property type="entry name" value="4pyrrole_Mease_sub1"/>
</dbReference>
<dbReference type="UniPathway" id="UPA00148"/>
<dbReference type="InterPro" id="IPR012818">
    <property type="entry name" value="CbiE"/>
</dbReference>
<evidence type="ECO:0000256" key="3">
    <source>
        <dbReference type="ARBA" id="ARBA00004953"/>
    </source>
</evidence>
<accession>A0A1Z4N141</accession>
<dbReference type="RefSeq" id="WP_096577534.1">
    <property type="nucleotide sequence ID" value="NZ_CAWNJS010000001.1"/>
</dbReference>
<evidence type="ECO:0000256" key="9">
    <source>
        <dbReference type="ARBA" id="ARBA00022694"/>
    </source>
</evidence>
<comment type="pathway">
    <text evidence="3">Cofactor biosynthesis; adenosylcobalamin biosynthesis.</text>
</comment>
<dbReference type="InterPro" id="IPR050714">
    <property type="entry name" value="Cobalamin_biosynth_MTase"/>
</dbReference>
<dbReference type="EC" id="2.1.1.33" evidence="4"/>
<dbReference type="Proteomes" id="UP000218785">
    <property type="component" value="Chromosome"/>
</dbReference>
<dbReference type="AlphaFoldDB" id="A0A1Z4N141"/>
<evidence type="ECO:0000256" key="4">
    <source>
        <dbReference type="ARBA" id="ARBA00011977"/>
    </source>
</evidence>
<proteinExistence type="predicted"/>
<dbReference type="KEGG" id="ttq:NIES37_34070"/>
<dbReference type="GO" id="GO:0008276">
    <property type="term" value="F:protein methyltransferase activity"/>
    <property type="evidence" value="ECO:0007669"/>
    <property type="project" value="InterPro"/>
</dbReference>
<dbReference type="PANTHER" id="PTHR43182:SF1">
    <property type="entry name" value="COBALT-PRECORRIN-7 C(5)-METHYLTRANSFERASE"/>
    <property type="match status" value="1"/>
</dbReference>
<protein>
    <recommendedName>
        <fullName evidence="4">tRNA (guanine(46)-N(7))-methyltransferase</fullName>
        <ecNumber evidence="4">2.1.1.33</ecNumber>
    </recommendedName>
</protein>
<dbReference type="PANTHER" id="PTHR43182">
    <property type="entry name" value="COBALT-PRECORRIN-6B C(15)-METHYLTRANSFERASE (DECARBOXYLATING)"/>
    <property type="match status" value="1"/>
</dbReference>
<dbReference type="InterPro" id="IPR003358">
    <property type="entry name" value="tRNA_(Gua-N-7)_MeTrfase_Trmb"/>
</dbReference>
<dbReference type="NCBIfam" id="TIGR02469">
    <property type="entry name" value="CbiT"/>
    <property type="match status" value="1"/>
</dbReference>
<keyword evidence="7 11" id="KW-0808">Transferase</keyword>
<dbReference type="InterPro" id="IPR029063">
    <property type="entry name" value="SAM-dependent_MTases_sf"/>
</dbReference>
<evidence type="ECO:0000256" key="2">
    <source>
        <dbReference type="ARBA" id="ARBA00003015"/>
    </source>
</evidence>
<dbReference type="InterPro" id="IPR014776">
    <property type="entry name" value="4pyrrole_Mease_sub2"/>
</dbReference>
<evidence type="ECO:0000256" key="8">
    <source>
        <dbReference type="ARBA" id="ARBA00022691"/>
    </source>
</evidence>
<evidence type="ECO:0000313" key="12">
    <source>
        <dbReference type="Proteomes" id="UP000218785"/>
    </source>
</evidence>
<dbReference type="Pfam" id="PF00590">
    <property type="entry name" value="TP_methylase"/>
    <property type="match status" value="1"/>
</dbReference>
<keyword evidence="12" id="KW-1185">Reference proteome</keyword>
<reference evidence="11 12" key="1">
    <citation type="submission" date="2017-06" db="EMBL/GenBank/DDBJ databases">
        <title>Genome sequencing of cyanobaciteial culture collection at National Institute for Environmental Studies (NIES).</title>
        <authorList>
            <person name="Hirose Y."/>
            <person name="Shimura Y."/>
            <person name="Fujisawa T."/>
            <person name="Nakamura Y."/>
            <person name="Kawachi M."/>
        </authorList>
    </citation>
    <scope>NUCLEOTIDE SEQUENCE [LARGE SCALE GENOMIC DNA]</scope>
    <source>
        <strain evidence="11 12">NIES-37</strain>
    </source>
</reference>